<evidence type="ECO:0000313" key="2">
    <source>
        <dbReference type="Proteomes" id="UP001229355"/>
    </source>
</evidence>
<sequence>MMRHVWMQERRRLLGAFEEARQIGLPGFELGAAFLHHVDRHRVLEIEIHDLLKLTLDTRHLSLGSINRCSAFHAEAVHFAGELITEFLKERRLHQVLA</sequence>
<accession>A0ABY8D4D9</accession>
<reference evidence="1 2" key="1">
    <citation type="submission" date="2023-03" db="EMBL/GenBank/DDBJ databases">
        <authorList>
            <person name="Kaur S."/>
            <person name="Espinosa-Saiz D."/>
            <person name="Velazquez E."/>
            <person name="Menendez E."/>
            <person name="diCenzo G.C."/>
        </authorList>
    </citation>
    <scope>NUCLEOTIDE SEQUENCE [LARGE SCALE GENOMIC DNA]</scope>
    <source>
        <strain evidence="1 2">LMG 24692</strain>
    </source>
</reference>
<proteinExistence type="predicted"/>
<evidence type="ECO:0000313" key="1">
    <source>
        <dbReference type="EMBL" id="WEX85730.1"/>
    </source>
</evidence>
<protein>
    <recommendedName>
        <fullName evidence="3">LysR substrate binding domain-containing protein</fullName>
    </recommendedName>
</protein>
<name>A0ABY8D4D9_9HYPH</name>
<organism evidence="1 2">
    <name type="scientific">Sinorhizobium garamanticum</name>
    <dbReference type="NCBI Taxonomy" id="680247"/>
    <lineage>
        <taxon>Bacteria</taxon>
        <taxon>Pseudomonadati</taxon>
        <taxon>Pseudomonadota</taxon>
        <taxon>Alphaproteobacteria</taxon>
        <taxon>Hyphomicrobiales</taxon>
        <taxon>Rhizobiaceae</taxon>
        <taxon>Sinorhizobium/Ensifer group</taxon>
        <taxon>Sinorhizobium</taxon>
    </lineage>
</organism>
<gene>
    <name evidence="1" type="ORF">PZN02_001957</name>
</gene>
<dbReference type="Proteomes" id="UP001229355">
    <property type="component" value="Chromosome 1"/>
</dbReference>
<keyword evidence="2" id="KW-1185">Reference proteome</keyword>
<dbReference type="RefSeq" id="WP_280657814.1">
    <property type="nucleotide sequence ID" value="NZ_CP120373.1"/>
</dbReference>
<dbReference type="EMBL" id="CP120373">
    <property type="protein sequence ID" value="WEX85730.1"/>
    <property type="molecule type" value="Genomic_DNA"/>
</dbReference>
<evidence type="ECO:0008006" key="3">
    <source>
        <dbReference type="Google" id="ProtNLM"/>
    </source>
</evidence>